<dbReference type="InterPro" id="IPR058245">
    <property type="entry name" value="NreC/VraR/RcsB-like_REC"/>
</dbReference>
<dbReference type="SMART" id="SM00421">
    <property type="entry name" value="HTH_LUXR"/>
    <property type="match status" value="1"/>
</dbReference>
<evidence type="ECO:0000256" key="5">
    <source>
        <dbReference type="ARBA" id="ARBA00023163"/>
    </source>
</evidence>
<dbReference type="GO" id="GO:0003677">
    <property type="term" value="F:DNA binding"/>
    <property type="evidence" value="ECO:0007669"/>
    <property type="project" value="UniProtKB-KW"/>
</dbReference>
<dbReference type="CDD" id="cd00130">
    <property type="entry name" value="PAS"/>
    <property type="match status" value="1"/>
</dbReference>
<accession>A0A1H0E798</accession>
<dbReference type="Gene3D" id="3.30.450.20">
    <property type="entry name" value="PAS domain"/>
    <property type="match status" value="1"/>
</dbReference>
<feature type="domain" description="PAS" evidence="9">
    <location>
        <begin position="230"/>
        <end position="303"/>
    </location>
</feature>
<keyword evidence="1" id="KW-0597">Phosphoprotein</keyword>
<dbReference type="PROSITE" id="PS00622">
    <property type="entry name" value="HTH_LUXR_1"/>
    <property type="match status" value="1"/>
</dbReference>
<sequence>MSTILIADRLPVIRAALRSMLERAGHEVIGEADNGPDALSQCRQLKPDLLITELGIPRLGGLDLVRRLKSGGNGTRVVIYSSQESDLYASRSMQAGADAYVSKIEALDDLEIAVSSVLHGRCYFPSVVAQSKDFDTSAAQRRNEIGQLSARELTVLQLLAKGLSNQQIADQLALSYKTVSTYKVRLQQKLHVSSTFQLLEVARTTGLVKTVADVSAPPAELPQAAELEKEHTMLRALVDAVPAPMMVRDREGRLLMCNSHFLERVGVRSFEEICGLRLEDSPWYSPELRERIARRYREAVENEESLALESVIEEHGQAQPTYVWCTPYRDSQGRVIGMVGGTRNLSRRDSVLIELRHEKALVESMSRMKSEALSAVALELYPLLKVMDSLMAAANRLDDIEQIRKALGNGAHVLSDMQKVLDKVELLIDLDLLQTAPGTEARHLGELTGEILEALRGQLLEGGGELVIDSHDLALTVAWIDVAHYSQLLDSLLRLLVRGEARPRIRLTLHSSVIPGGFMKFLLEIHSTGEHAAGALDGQGSDRLTLVHLRSLLDVLGAQIRRQDPAGGADGEVWLLEFKLPLARSAPGSV</sequence>
<keyword evidence="5" id="KW-0804">Transcription</keyword>
<dbReference type="STRING" id="198616.SAMN05216193_10566"/>
<evidence type="ECO:0000259" key="9">
    <source>
        <dbReference type="PROSITE" id="PS50112"/>
    </source>
</evidence>
<evidence type="ECO:0000256" key="4">
    <source>
        <dbReference type="ARBA" id="ARBA00023125"/>
    </source>
</evidence>
<dbReference type="InterPro" id="IPR000014">
    <property type="entry name" value="PAS"/>
</dbReference>
<keyword evidence="11" id="KW-1185">Reference proteome</keyword>
<evidence type="ECO:0000256" key="1">
    <source>
        <dbReference type="ARBA" id="ARBA00022553"/>
    </source>
</evidence>
<dbReference type="PROSITE" id="PS50110">
    <property type="entry name" value="RESPONSE_REGULATORY"/>
    <property type="match status" value="1"/>
</dbReference>
<dbReference type="Pfam" id="PF00196">
    <property type="entry name" value="GerE"/>
    <property type="match status" value="1"/>
</dbReference>
<dbReference type="Proteomes" id="UP000242957">
    <property type="component" value="Unassembled WGS sequence"/>
</dbReference>
<evidence type="ECO:0000259" key="8">
    <source>
        <dbReference type="PROSITE" id="PS50110"/>
    </source>
</evidence>
<dbReference type="Gene3D" id="3.40.50.2300">
    <property type="match status" value="1"/>
</dbReference>
<keyword evidence="4" id="KW-0238">DNA-binding</keyword>
<dbReference type="PRINTS" id="PR00038">
    <property type="entry name" value="HTHLUXR"/>
</dbReference>
<dbReference type="NCBIfam" id="TIGR00229">
    <property type="entry name" value="sensory_box"/>
    <property type="match status" value="1"/>
</dbReference>
<dbReference type="InterPro" id="IPR039420">
    <property type="entry name" value="WalR-like"/>
</dbReference>
<evidence type="ECO:0000256" key="6">
    <source>
        <dbReference type="PROSITE-ProRule" id="PRU00169"/>
    </source>
</evidence>
<protein>
    <submittedName>
        <fullName evidence="10">Two-component system, NarL family, sensor histidine kinase EvgS/two-component system, NarL family, response regulator EvgA</fullName>
    </submittedName>
</protein>
<feature type="domain" description="HTH luxR-type" evidence="7">
    <location>
        <begin position="141"/>
        <end position="206"/>
    </location>
</feature>
<dbReference type="PANTHER" id="PTHR43214:SF41">
    <property type="entry name" value="NITRATE_NITRITE RESPONSE REGULATOR PROTEIN NARP"/>
    <property type="match status" value="1"/>
</dbReference>
<dbReference type="AlphaFoldDB" id="A0A1H0E798"/>
<keyword evidence="2 10" id="KW-0418">Kinase</keyword>
<dbReference type="InterPro" id="IPR016032">
    <property type="entry name" value="Sig_transdc_resp-reg_C-effctor"/>
</dbReference>
<dbReference type="RefSeq" id="WP_084310671.1">
    <property type="nucleotide sequence ID" value="NZ_FNIJ01000005.1"/>
</dbReference>
<evidence type="ECO:0000313" key="11">
    <source>
        <dbReference type="Proteomes" id="UP000242957"/>
    </source>
</evidence>
<dbReference type="SMART" id="SM00091">
    <property type="entry name" value="PAS"/>
    <property type="match status" value="1"/>
</dbReference>
<dbReference type="PROSITE" id="PS50112">
    <property type="entry name" value="PAS"/>
    <property type="match status" value="1"/>
</dbReference>
<dbReference type="CDD" id="cd06170">
    <property type="entry name" value="LuxR_C_like"/>
    <property type="match status" value="1"/>
</dbReference>
<dbReference type="InterPro" id="IPR001789">
    <property type="entry name" value="Sig_transdc_resp-reg_receiver"/>
</dbReference>
<dbReference type="SMART" id="SM00448">
    <property type="entry name" value="REC"/>
    <property type="match status" value="1"/>
</dbReference>
<comment type="caution">
    <text evidence="6">Lacks conserved residue(s) required for the propagation of feature annotation.</text>
</comment>
<keyword evidence="3" id="KW-0805">Transcription regulation</keyword>
<dbReference type="CDD" id="cd17535">
    <property type="entry name" value="REC_NarL-like"/>
    <property type="match status" value="1"/>
</dbReference>
<dbReference type="GO" id="GO:0006355">
    <property type="term" value="P:regulation of DNA-templated transcription"/>
    <property type="evidence" value="ECO:0007669"/>
    <property type="project" value="InterPro"/>
</dbReference>
<gene>
    <name evidence="10" type="ORF">SAMN05216193_10566</name>
</gene>
<dbReference type="Pfam" id="PF00072">
    <property type="entry name" value="Response_reg"/>
    <property type="match status" value="1"/>
</dbReference>
<evidence type="ECO:0000313" key="10">
    <source>
        <dbReference type="EMBL" id="SDN78225.1"/>
    </source>
</evidence>
<dbReference type="InterPro" id="IPR035965">
    <property type="entry name" value="PAS-like_dom_sf"/>
</dbReference>
<feature type="domain" description="Response regulatory" evidence="8">
    <location>
        <begin position="3"/>
        <end position="118"/>
    </location>
</feature>
<evidence type="ECO:0000256" key="2">
    <source>
        <dbReference type="ARBA" id="ARBA00022777"/>
    </source>
</evidence>
<keyword evidence="2 10" id="KW-0808">Transferase</keyword>
<dbReference type="GO" id="GO:0016301">
    <property type="term" value="F:kinase activity"/>
    <property type="evidence" value="ECO:0007669"/>
    <property type="project" value="UniProtKB-KW"/>
</dbReference>
<evidence type="ECO:0000256" key="3">
    <source>
        <dbReference type="ARBA" id="ARBA00023015"/>
    </source>
</evidence>
<dbReference type="PANTHER" id="PTHR43214">
    <property type="entry name" value="TWO-COMPONENT RESPONSE REGULATOR"/>
    <property type="match status" value="1"/>
</dbReference>
<dbReference type="SUPFAM" id="SSF46894">
    <property type="entry name" value="C-terminal effector domain of the bipartite response regulators"/>
    <property type="match status" value="1"/>
</dbReference>
<reference evidence="11" key="1">
    <citation type="submission" date="2016-10" db="EMBL/GenBank/DDBJ databases">
        <authorList>
            <person name="Varghese N."/>
            <person name="Submissions S."/>
        </authorList>
    </citation>
    <scope>NUCLEOTIDE SEQUENCE [LARGE SCALE GENOMIC DNA]</scope>
    <source>
        <strain evidence="11">JCM 21621</strain>
    </source>
</reference>
<dbReference type="EMBL" id="FNIJ01000005">
    <property type="protein sequence ID" value="SDN78225.1"/>
    <property type="molecule type" value="Genomic_DNA"/>
</dbReference>
<evidence type="ECO:0000259" key="7">
    <source>
        <dbReference type="PROSITE" id="PS50043"/>
    </source>
</evidence>
<dbReference type="SUPFAM" id="SSF52172">
    <property type="entry name" value="CheY-like"/>
    <property type="match status" value="1"/>
</dbReference>
<dbReference type="SUPFAM" id="SSF55785">
    <property type="entry name" value="PYP-like sensor domain (PAS domain)"/>
    <property type="match status" value="1"/>
</dbReference>
<dbReference type="OrthoDB" id="7027232at2"/>
<dbReference type="GO" id="GO:0000160">
    <property type="term" value="P:phosphorelay signal transduction system"/>
    <property type="evidence" value="ECO:0007669"/>
    <property type="project" value="InterPro"/>
</dbReference>
<name>A0A1H0E798_9PSED</name>
<dbReference type="InterPro" id="IPR000792">
    <property type="entry name" value="Tscrpt_reg_LuxR_C"/>
</dbReference>
<dbReference type="PROSITE" id="PS50043">
    <property type="entry name" value="HTH_LUXR_2"/>
    <property type="match status" value="1"/>
</dbReference>
<dbReference type="Pfam" id="PF08448">
    <property type="entry name" value="PAS_4"/>
    <property type="match status" value="1"/>
</dbReference>
<dbReference type="InterPro" id="IPR011006">
    <property type="entry name" value="CheY-like_superfamily"/>
</dbReference>
<dbReference type="InterPro" id="IPR013656">
    <property type="entry name" value="PAS_4"/>
</dbReference>
<organism evidence="10 11">
    <name type="scientific">Pseudomonas jinjuensis</name>
    <dbReference type="NCBI Taxonomy" id="198616"/>
    <lineage>
        <taxon>Bacteria</taxon>
        <taxon>Pseudomonadati</taxon>
        <taxon>Pseudomonadota</taxon>
        <taxon>Gammaproteobacteria</taxon>
        <taxon>Pseudomonadales</taxon>
        <taxon>Pseudomonadaceae</taxon>
        <taxon>Pseudomonas</taxon>
    </lineage>
</organism>
<proteinExistence type="predicted"/>